<dbReference type="EMBL" id="RQIS01000014">
    <property type="protein sequence ID" value="RQH04254.1"/>
    <property type="molecule type" value="Genomic_DNA"/>
</dbReference>
<dbReference type="Proteomes" id="UP000272778">
    <property type="component" value="Unassembled WGS sequence"/>
</dbReference>
<proteinExistence type="predicted"/>
<evidence type="ECO:0000313" key="2">
    <source>
        <dbReference type="EMBL" id="RQH04254.1"/>
    </source>
</evidence>
<accession>A0A3N6MKE2</accession>
<dbReference type="OrthoDB" id="9113045at2"/>
<sequence length="75" mass="8323">MNANSLNDDFPPLAIDRIRDLAVAVREDFGTNLSRTSFTGKRLDLLEDIPGYVRSDGIRGGQRVEQRSDSDRTAA</sequence>
<dbReference type="AlphaFoldDB" id="A0A3N6MKE2"/>
<evidence type="ECO:0000313" key="3">
    <source>
        <dbReference type="Proteomes" id="UP000272778"/>
    </source>
</evidence>
<keyword evidence="3" id="KW-1185">Reference proteome</keyword>
<gene>
    <name evidence="2" type="ORF">D1Y85_19405</name>
</gene>
<comment type="caution">
    <text evidence="2">The sequence shown here is derived from an EMBL/GenBank/DDBJ whole genome shotgun (WGS) entry which is preliminary data.</text>
</comment>
<name>A0A3N6MKE2_9BURK</name>
<feature type="region of interest" description="Disordered" evidence="1">
    <location>
        <begin position="56"/>
        <end position="75"/>
    </location>
</feature>
<evidence type="ECO:0000256" key="1">
    <source>
        <dbReference type="SAM" id="MobiDB-lite"/>
    </source>
</evidence>
<feature type="compositionally biased region" description="Basic and acidic residues" evidence="1">
    <location>
        <begin position="62"/>
        <end position="75"/>
    </location>
</feature>
<organism evidence="2 3">
    <name type="scientific">Paraburkholderia dinghuensis</name>
    <dbReference type="NCBI Taxonomy" id="2305225"/>
    <lineage>
        <taxon>Bacteria</taxon>
        <taxon>Pseudomonadati</taxon>
        <taxon>Pseudomonadota</taxon>
        <taxon>Betaproteobacteria</taxon>
        <taxon>Burkholderiales</taxon>
        <taxon>Burkholderiaceae</taxon>
        <taxon>Paraburkholderia</taxon>
    </lineage>
</organism>
<protein>
    <submittedName>
        <fullName evidence="2">Uncharacterized protein</fullName>
    </submittedName>
</protein>
<reference evidence="2 3" key="1">
    <citation type="submission" date="2018-11" db="EMBL/GenBank/DDBJ databases">
        <title>Paraburkholderia sp. DHOA04, isolated from soil.</title>
        <authorList>
            <person name="Gao Z.-H."/>
            <person name="Qiu L.-H."/>
            <person name="Fu J.-C."/>
        </authorList>
    </citation>
    <scope>NUCLEOTIDE SEQUENCE [LARGE SCALE GENOMIC DNA]</scope>
    <source>
        <strain evidence="2 3">DHOA04</strain>
    </source>
</reference>